<sequence>MGLRVACCGGKGKVQVQAWKVAKHVYVLRCSLSGWLSHPLRMFQRIRESQGLECKLGFYVFRVGLKLRGFCCVELSVCNVTISAERVRGALSHIGVLYLVSEQFFPFEPEGGNCYASEHNLNQGIMRGTLPEATIRVSKHDSLLLVLFECPLFEVFIVVPRPRV</sequence>
<comment type="caution">
    <text evidence="1">The sequence shown here is derived from an EMBL/GenBank/DDBJ whole genome shotgun (WGS) entry which is preliminary data.</text>
</comment>
<proteinExistence type="predicted"/>
<accession>A0ABU6XP24</accession>
<evidence type="ECO:0000313" key="2">
    <source>
        <dbReference type="Proteomes" id="UP001341840"/>
    </source>
</evidence>
<dbReference type="EMBL" id="JASCZI010212273">
    <property type="protein sequence ID" value="MED6198941.1"/>
    <property type="molecule type" value="Genomic_DNA"/>
</dbReference>
<keyword evidence="2" id="KW-1185">Reference proteome</keyword>
<name>A0ABU6XP24_9FABA</name>
<evidence type="ECO:0000313" key="1">
    <source>
        <dbReference type="EMBL" id="MED6198941.1"/>
    </source>
</evidence>
<reference evidence="1 2" key="1">
    <citation type="journal article" date="2023" name="Plants (Basel)">
        <title>Bridging the Gap: Combining Genomics and Transcriptomics Approaches to Understand Stylosanthes scabra, an Orphan Legume from the Brazilian Caatinga.</title>
        <authorList>
            <person name="Ferreira-Neto J.R.C."/>
            <person name="da Silva M.D."/>
            <person name="Binneck E."/>
            <person name="de Melo N.F."/>
            <person name="da Silva R.H."/>
            <person name="de Melo A.L.T.M."/>
            <person name="Pandolfi V."/>
            <person name="Bustamante F.O."/>
            <person name="Brasileiro-Vidal A.C."/>
            <person name="Benko-Iseppon A.M."/>
        </authorList>
    </citation>
    <scope>NUCLEOTIDE SEQUENCE [LARGE SCALE GENOMIC DNA]</scope>
    <source>
        <tissue evidence="1">Leaves</tissue>
    </source>
</reference>
<protein>
    <submittedName>
        <fullName evidence="1">Uncharacterized protein</fullName>
    </submittedName>
</protein>
<dbReference type="Proteomes" id="UP001341840">
    <property type="component" value="Unassembled WGS sequence"/>
</dbReference>
<gene>
    <name evidence="1" type="ORF">PIB30_071409</name>
</gene>
<organism evidence="1 2">
    <name type="scientific">Stylosanthes scabra</name>
    <dbReference type="NCBI Taxonomy" id="79078"/>
    <lineage>
        <taxon>Eukaryota</taxon>
        <taxon>Viridiplantae</taxon>
        <taxon>Streptophyta</taxon>
        <taxon>Embryophyta</taxon>
        <taxon>Tracheophyta</taxon>
        <taxon>Spermatophyta</taxon>
        <taxon>Magnoliopsida</taxon>
        <taxon>eudicotyledons</taxon>
        <taxon>Gunneridae</taxon>
        <taxon>Pentapetalae</taxon>
        <taxon>rosids</taxon>
        <taxon>fabids</taxon>
        <taxon>Fabales</taxon>
        <taxon>Fabaceae</taxon>
        <taxon>Papilionoideae</taxon>
        <taxon>50 kb inversion clade</taxon>
        <taxon>dalbergioids sensu lato</taxon>
        <taxon>Dalbergieae</taxon>
        <taxon>Pterocarpus clade</taxon>
        <taxon>Stylosanthes</taxon>
    </lineage>
</organism>